<feature type="region of interest" description="Disordered" evidence="1">
    <location>
        <begin position="99"/>
        <end position="134"/>
    </location>
</feature>
<evidence type="ECO:0000313" key="2">
    <source>
        <dbReference type="EMBL" id="EXC14236.1"/>
    </source>
</evidence>
<proteinExistence type="predicted"/>
<protein>
    <submittedName>
        <fullName evidence="2">Uncharacterized protein</fullName>
    </submittedName>
</protein>
<evidence type="ECO:0000313" key="3">
    <source>
        <dbReference type="Proteomes" id="UP000030645"/>
    </source>
</evidence>
<feature type="compositionally biased region" description="Polar residues" evidence="1">
    <location>
        <begin position="60"/>
        <end position="80"/>
    </location>
</feature>
<feature type="region of interest" description="Disordered" evidence="1">
    <location>
        <begin position="59"/>
        <end position="80"/>
    </location>
</feature>
<keyword evidence="3" id="KW-1185">Reference proteome</keyword>
<dbReference type="EMBL" id="KE345760">
    <property type="protein sequence ID" value="EXC14236.1"/>
    <property type="molecule type" value="Genomic_DNA"/>
</dbReference>
<feature type="compositionally biased region" description="Low complexity" evidence="1">
    <location>
        <begin position="119"/>
        <end position="134"/>
    </location>
</feature>
<name>W9RW83_9ROSA</name>
<evidence type="ECO:0000256" key="1">
    <source>
        <dbReference type="SAM" id="MobiDB-lite"/>
    </source>
</evidence>
<dbReference type="Proteomes" id="UP000030645">
    <property type="component" value="Unassembled WGS sequence"/>
</dbReference>
<dbReference type="AlphaFoldDB" id="W9RW83"/>
<gene>
    <name evidence="2" type="ORF">L484_021733</name>
</gene>
<organism evidence="2 3">
    <name type="scientific">Morus notabilis</name>
    <dbReference type="NCBI Taxonomy" id="981085"/>
    <lineage>
        <taxon>Eukaryota</taxon>
        <taxon>Viridiplantae</taxon>
        <taxon>Streptophyta</taxon>
        <taxon>Embryophyta</taxon>
        <taxon>Tracheophyta</taxon>
        <taxon>Spermatophyta</taxon>
        <taxon>Magnoliopsida</taxon>
        <taxon>eudicotyledons</taxon>
        <taxon>Gunneridae</taxon>
        <taxon>Pentapetalae</taxon>
        <taxon>rosids</taxon>
        <taxon>fabids</taxon>
        <taxon>Rosales</taxon>
        <taxon>Moraceae</taxon>
        <taxon>Moreae</taxon>
        <taxon>Morus</taxon>
    </lineage>
</organism>
<sequence length="134" mass="14673">MSRSDSSFESLRLECQIPVNVALSTFPDSVNLITGESIDPEDDVLPRMTDEHFRALFLSKNAQARSQNSNQRNERGLSSPNLLADYECSKVLKTSVPIHGIPFSSKPPSDANVSSDHLNTSQPSNSNTSNPIRA</sequence>
<reference evidence="3" key="1">
    <citation type="submission" date="2013-01" db="EMBL/GenBank/DDBJ databases">
        <title>Draft Genome Sequence of a Mulberry Tree, Morus notabilis C.K. Schneid.</title>
        <authorList>
            <person name="He N."/>
            <person name="Zhao S."/>
        </authorList>
    </citation>
    <scope>NUCLEOTIDE SEQUENCE</scope>
</reference>
<accession>W9RW83</accession>